<feature type="compositionally biased region" description="Acidic residues" evidence="11">
    <location>
        <begin position="248"/>
        <end position="263"/>
    </location>
</feature>
<evidence type="ECO:0000256" key="7">
    <source>
        <dbReference type="ARBA" id="ARBA00023187"/>
    </source>
</evidence>
<keyword evidence="5" id="KW-0507">mRNA processing</keyword>
<comment type="caution">
    <text evidence="12">The sequence shown here is derived from an EMBL/GenBank/DDBJ whole genome shotgun (WGS) entry which is preliminary data.</text>
</comment>
<keyword evidence="6" id="KW-0747">Spliceosome</keyword>
<evidence type="ECO:0000256" key="6">
    <source>
        <dbReference type="ARBA" id="ARBA00022728"/>
    </source>
</evidence>
<comment type="similarity">
    <text evidence="3">Belongs to the TSSC4 family.</text>
</comment>
<keyword evidence="13" id="KW-1185">Reference proteome</keyword>
<evidence type="ECO:0000256" key="5">
    <source>
        <dbReference type="ARBA" id="ARBA00022664"/>
    </source>
</evidence>
<evidence type="ECO:0000313" key="12">
    <source>
        <dbReference type="EMBL" id="KAK5874682.1"/>
    </source>
</evidence>
<feature type="compositionally biased region" description="Acidic residues" evidence="11">
    <location>
        <begin position="36"/>
        <end position="47"/>
    </location>
</feature>
<proteinExistence type="inferred from homology"/>
<evidence type="ECO:0000256" key="3">
    <source>
        <dbReference type="ARBA" id="ARBA00010362"/>
    </source>
</evidence>
<dbReference type="InterPro" id="IPR029338">
    <property type="entry name" value="TSSC4"/>
</dbReference>
<keyword evidence="8" id="KW-0539">Nucleus</keyword>
<feature type="compositionally biased region" description="Basic and acidic residues" evidence="11">
    <location>
        <begin position="236"/>
        <end position="247"/>
    </location>
</feature>
<feature type="region of interest" description="Disordered" evidence="11">
    <location>
        <begin position="1"/>
        <end position="71"/>
    </location>
</feature>
<comment type="function">
    <text evidence="10">Protein associated with the U5 snRNP, during its maturation and its post-splicing recycling and which is required for spliceosomal tri-snRNP complex assembly in the nucleus. Has a molecular sequestering activity and transiently hinders SNRNP200 binding sites for constitutive splicing factors that intervene later during the assembly of the spliceosome and splicing. Together with its molecular sequestering activity, may also function as a molecular adapter and placeholder, coordinating the assembly of the U5 snRNP and its association with the U4/U6 di-snRNP.</text>
</comment>
<keyword evidence="4" id="KW-0963">Cytoplasm</keyword>
<feature type="compositionally biased region" description="Polar residues" evidence="11">
    <location>
        <begin position="183"/>
        <end position="193"/>
    </location>
</feature>
<evidence type="ECO:0000256" key="9">
    <source>
        <dbReference type="ARBA" id="ARBA00035304"/>
    </source>
</evidence>
<feature type="compositionally biased region" description="Basic and acidic residues" evidence="11">
    <location>
        <begin position="143"/>
        <end position="153"/>
    </location>
</feature>
<keyword evidence="7" id="KW-0508">mRNA splicing</keyword>
<dbReference type="GO" id="GO:0006397">
    <property type="term" value="P:mRNA processing"/>
    <property type="evidence" value="ECO:0007669"/>
    <property type="project" value="UniProtKB-KW"/>
</dbReference>
<dbReference type="AlphaFoldDB" id="A0AAN7YIM6"/>
<dbReference type="GO" id="GO:0005737">
    <property type="term" value="C:cytoplasm"/>
    <property type="evidence" value="ECO:0007669"/>
    <property type="project" value="UniProtKB-SubCell"/>
</dbReference>
<evidence type="ECO:0000256" key="11">
    <source>
        <dbReference type="SAM" id="MobiDB-lite"/>
    </source>
</evidence>
<feature type="region of interest" description="Disordered" evidence="11">
    <location>
        <begin position="90"/>
        <end position="328"/>
    </location>
</feature>
<evidence type="ECO:0000313" key="13">
    <source>
        <dbReference type="Proteomes" id="UP001346869"/>
    </source>
</evidence>
<protein>
    <recommendedName>
        <fullName evidence="9">U5 small nuclear ribonucleoprotein TSSC4</fullName>
    </recommendedName>
</protein>
<sequence>MSDQKNGGDHEDDLDELSASDESEPEGGLSSAPFDPELDDDSDDDGGEVALCAPPAGRLAQSPFSLRGGGSAFSNRSHSIFECLDSVARLASSSSSSSSQNHRPVSDGVFARPLPPPPSRKTSQPAPSSPTPAKKRGVPDYLVHPERWTRYNLEDVTETSEQGNTRAAHNFLSSLQPRKEQQESAGDSATNLQHKMIFSRPSGLKEQPEDPPSAATGRDKEARLRLLEEEEEEEEESRKKDTRLSHLEEEEDEEEEEEEDNVEEKEIAEARRTEQRGGKSEEKDTRAAMGGAEEKKKVQKGVQEGEAVPSFKKTKRKNYRKSSGQEDN</sequence>
<feature type="compositionally biased region" description="Basic and acidic residues" evidence="11">
    <location>
        <begin position="264"/>
        <end position="296"/>
    </location>
</feature>
<organism evidence="12 13">
    <name type="scientific">Eleginops maclovinus</name>
    <name type="common">Patagonian blennie</name>
    <name type="synonym">Eleginus maclovinus</name>
    <dbReference type="NCBI Taxonomy" id="56733"/>
    <lineage>
        <taxon>Eukaryota</taxon>
        <taxon>Metazoa</taxon>
        <taxon>Chordata</taxon>
        <taxon>Craniata</taxon>
        <taxon>Vertebrata</taxon>
        <taxon>Euteleostomi</taxon>
        <taxon>Actinopterygii</taxon>
        <taxon>Neopterygii</taxon>
        <taxon>Teleostei</taxon>
        <taxon>Neoteleostei</taxon>
        <taxon>Acanthomorphata</taxon>
        <taxon>Eupercaria</taxon>
        <taxon>Perciformes</taxon>
        <taxon>Notothenioidei</taxon>
        <taxon>Eleginopidae</taxon>
        <taxon>Eleginops</taxon>
    </lineage>
</organism>
<evidence type="ECO:0000256" key="1">
    <source>
        <dbReference type="ARBA" id="ARBA00004123"/>
    </source>
</evidence>
<reference evidence="12 13" key="1">
    <citation type="journal article" date="2023" name="Genes (Basel)">
        <title>Chromosome-Level Genome Assembly and Circadian Gene Repertoire of the Patagonia Blennie Eleginops maclovinus-The Closest Ancestral Proxy of Antarctic Cryonotothenioids.</title>
        <authorList>
            <person name="Cheng C.C."/>
            <person name="Rivera-Colon A.G."/>
            <person name="Minhas B.F."/>
            <person name="Wilson L."/>
            <person name="Rayamajhi N."/>
            <person name="Vargas-Chacoff L."/>
            <person name="Catchen J.M."/>
        </authorList>
    </citation>
    <scope>NUCLEOTIDE SEQUENCE [LARGE SCALE GENOMIC DNA]</scope>
    <source>
        <strain evidence="12">JMC-PN-2008</strain>
    </source>
</reference>
<evidence type="ECO:0000256" key="2">
    <source>
        <dbReference type="ARBA" id="ARBA00004496"/>
    </source>
</evidence>
<dbReference type="PANTHER" id="PTHR13445">
    <property type="entry name" value="TUMOR SUPPRESSING SUBTRANSFERABLE CANDIDATE 4 TSSC4"/>
    <property type="match status" value="1"/>
</dbReference>
<evidence type="ECO:0000256" key="10">
    <source>
        <dbReference type="ARBA" id="ARBA00045970"/>
    </source>
</evidence>
<reference evidence="12 13" key="2">
    <citation type="journal article" date="2023" name="Mol. Biol. Evol.">
        <title>Genomics of Secondarily Temperate Adaptation in the Only Non-Antarctic Icefish.</title>
        <authorList>
            <person name="Rivera-Colon A.G."/>
            <person name="Rayamajhi N."/>
            <person name="Minhas B.F."/>
            <person name="Madrigal G."/>
            <person name="Bilyk K.T."/>
            <person name="Yoon V."/>
            <person name="Hune M."/>
            <person name="Gregory S."/>
            <person name="Cheng C.H.C."/>
            <person name="Catchen J.M."/>
        </authorList>
    </citation>
    <scope>NUCLEOTIDE SEQUENCE [LARGE SCALE GENOMIC DNA]</scope>
    <source>
        <strain evidence="12">JMC-PN-2008</strain>
    </source>
</reference>
<name>A0AAN7YIM6_ELEMC</name>
<feature type="compositionally biased region" description="Acidic residues" evidence="11">
    <location>
        <begin position="10"/>
        <end position="25"/>
    </location>
</feature>
<dbReference type="PANTHER" id="PTHR13445:SF3">
    <property type="entry name" value="U5 SMALL NUCLEAR RIBONUCLEOPROTEIN TSSC4"/>
    <property type="match status" value="1"/>
</dbReference>
<feature type="compositionally biased region" description="Basic and acidic residues" evidence="11">
    <location>
        <begin position="217"/>
        <end position="227"/>
    </location>
</feature>
<evidence type="ECO:0000256" key="4">
    <source>
        <dbReference type="ARBA" id="ARBA00022490"/>
    </source>
</evidence>
<accession>A0AAN7YIM6</accession>
<dbReference type="EMBL" id="JAUZQC010000003">
    <property type="protein sequence ID" value="KAK5874682.1"/>
    <property type="molecule type" value="Genomic_DNA"/>
</dbReference>
<dbReference type="Proteomes" id="UP001346869">
    <property type="component" value="Unassembled WGS sequence"/>
</dbReference>
<dbReference type="Pfam" id="PF15264">
    <property type="entry name" value="TSSC4"/>
    <property type="match status" value="1"/>
</dbReference>
<comment type="subcellular location">
    <subcellularLocation>
        <location evidence="2">Cytoplasm</location>
    </subcellularLocation>
    <subcellularLocation>
        <location evidence="1">Nucleus</location>
    </subcellularLocation>
</comment>
<dbReference type="GO" id="GO:0005681">
    <property type="term" value="C:spliceosomal complex"/>
    <property type="evidence" value="ECO:0007669"/>
    <property type="project" value="UniProtKB-KW"/>
</dbReference>
<gene>
    <name evidence="12" type="ORF">PBY51_019609</name>
</gene>
<dbReference type="GO" id="GO:0008380">
    <property type="term" value="P:RNA splicing"/>
    <property type="evidence" value="ECO:0007669"/>
    <property type="project" value="UniProtKB-KW"/>
</dbReference>
<feature type="compositionally biased region" description="Polar residues" evidence="11">
    <location>
        <begin position="159"/>
        <end position="176"/>
    </location>
</feature>
<evidence type="ECO:0000256" key="8">
    <source>
        <dbReference type="ARBA" id="ARBA00023242"/>
    </source>
</evidence>